<dbReference type="InterPro" id="IPR000834">
    <property type="entry name" value="Peptidase_M14"/>
</dbReference>
<dbReference type="Pfam" id="PF00246">
    <property type="entry name" value="Peptidase_M14"/>
    <property type="match status" value="1"/>
</dbReference>
<dbReference type="Proteomes" id="UP000813462">
    <property type="component" value="Unassembled WGS sequence"/>
</dbReference>
<comment type="similarity">
    <text evidence="1 2">Belongs to the peptidase M14 family.</text>
</comment>
<evidence type="ECO:0000313" key="4">
    <source>
        <dbReference type="EMBL" id="KAH7525072.1"/>
    </source>
</evidence>
<proteinExistence type="inferred from homology"/>
<dbReference type="Gene3D" id="3.40.630.10">
    <property type="entry name" value="Zn peptidases"/>
    <property type="match status" value="1"/>
</dbReference>
<dbReference type="GO" id="GO:0016485">
    <property type="term" value="P:protein processing"/>
    <property type="evidence" value="ECO:0007669"/>
    <property type="project" value="TreeGrafter"/>
</dbReference>
<dbReference type="PROSITE" id="PS52035">
    <property type="entry name" value="PEPTIDASE_M14"/>
    <property type="match status" value="1"/>
</dbReference>
<dbReference type="GO" id="GO:0008270">
    <property type="term" value="F:zinc ion binding"/>
    <property type="evidence" value="ECO:0007669"/>
    <property type="project" value="InterPro"/>
</dbReference>
<dbReference type="InterPro" id="IPR050753">
    <property type="entry name" value="Peptidase_M14_domain"/>
</dbReference>
<dbReference type="PANTHER" id="PTHR11532:SF57">
    <property type="entry name" value="CARBOXYPEPTIDASE D, B"/>
    <property type="match status" value="1"/>
</dbReference>
<protein>
    <recommendedName>
        <fullName evidence="3">Peptidase M14 domain-containing protein</fullName>
    </recommendedName>
</protein>
<dbReference type="AlphaFoldDB" id="A0A978VAY7"/>
<dbReference type="EMBL" id="JAEACU010000006">
    <property type="protein sequence ID" value="KAH7525072.1"/>
    <property type="molecule type" value="Genomic_DNA"/>
</dbReference>
<name>A0A978VAY7_ZIZJJ</name>
<comment type="caution">
    <text evidence="4">The sequence shown here is derived from an EMBL/GenBank/DDBJ whole genome shotgun (WGS) entry which is preliminary data.</text>
</comment>
<organism evidence="4 5">
    <name type="scientific">Ziziphus jujuba var. spinosa</name>
    <dbReference type="NCBI Taxonomy" id="714518"/>
    <lineage>
        <taxon>Eukaryota</taxon>
        <taxon>Viridiplantae</taxon>
        <taxon>Streptophyta</taxon>
        <taxon>Embryophyta</taxon>
        <taxon>Tracheophyta</taxon>
        <taxon>Spermatophyta</taxon>
        <taxon>Magnoliopsida</taxon>
        <taxon>eudicotyledons</taxon>
        <taxon>Gunneridae</taxon>
        <taxon>Pentapetalae</taxon>
        <taxon>rosids</taxon>
        <taxon>fabids</taxon>
        <taxon>Rosales</taxon>
        <taxon>Rhamnaceae</taxon>
        <taxon>Paliureae</taxon>
        <taxon>Ziziphus</taxon>
    </lineage>
</organism>
<evidence type="ECO:0000256" key="1">
    <source>
        <dbReference type="ARBA" id="ARBA00005988"/>
    </source>
</evidence>
<feature type="domain" description="Peptidase M14" evidence="3">
    <location>
        <begin position="1"/>
        <end position="121"/>
    </location>
</feature>
<dbReference type="GO" id="GO:0005615">
    <property type="term" value="C:extracellular space"/>
    <property type="evidence" value="ECO:0007669"/>
    <property type="project" value="TreeGrafter"/>
</dbReference>
<dbReference type="SUPFAM" id="SSF53187">
    <property type="entry name" value="Zn-dependent exopeptidases"/>
    <property type="match status" value="1"/>
</dbReference>
<evidence type="ECO:0000313" key="5">
    <source>
        <dbReference type="Proteomes" id="UP000813462"/>
    </source>
</evidence>
<feature type="active site" description="Proton donor/acceptor" evidence="2">
    <location>
        <position position="98"/>
    </location>
</feature>
<reference evidence="4" key="1">
    <citation type="journal article" date="2021" name="Front. Plant Sci.">
        <title>Chromosome-Scale Genome Assembly for Chinese Sour Jujube and Insights Into Its Genome Evolution and Domestication Signature.</title>
        <authorList>
            <person name="Shen L.-Y."/>
            <person name="Luo H."/>
            <person name="Wang X.-L."/>
            <person name="Wang X.-M."/>
            <person name="Qiu X.-J."/>
            <person name="Liu H."/>
            <person name="Zhou S.-S."/>
            <person name="Jia K.-H."/>
            <person name="Nie S."/>
            <person name="Bao Y.-T."/>
            <person name="Zhang R.-G."/>
            <person name="Yun Q.-Z."/>
            <person name="Chai Y.-H."/>
            <person name="Lu J.-Y."/>
            <person name="Li Y."/>
            <person name="Zhao S.-W."/>
            <person name="Mao J.-F."/>
            <person name="Jia S.-G."/>
            <person name="Mao Y.-M."/>
        </authorList>
    </citation>
    <scope>NUCLEOTIDE SEQUENCE</scope>
    <source>
        <strain evidence="4">AT0</strain>
        <tissue evidence="4">Leaf</tissue>
    </source>
</reference>
<gene>
    <name evidence="4" type="ORF">FEM48_Zijuj06G0186300</name>
</gene>
<accession>A0A978VAY7</accession>
<dbReference type="GO" id="GO:0004181">
    <property type="term" value="F:metallocarboxypeptidase activity"/>
    <property type="evidence" value="ECO:0007669"/>
    <property type="project" value="InterPro"/>
</dbReference>
<sequence>MPPKCLMNHLFSLHSLPLFILVLPTLFGSVSYWRNYYACPDDETFRFLASAYSRSHHNMSLSKEFQEGITNGPYWYPIYGGMQDWNYIHGGCFELTLEISDNKWPPANETGVHRRIFSSDTGRPLPGTITIEGINYTVSENKPRICRLPSIASSCREIQSY</sequence>
<evidence type="ECO:0000259" key="3">
    <source>
        <dbReference type="PROSITE" id="PS52035"/>
    </source>
</evidence>
<dbReference type="GO" id="GO:0006518">
    <property type="term" value="P:peptide metabolic process"/>
    <property type="evidence" value="ECO:0007669"/>
    <property type="project" value="TreeGrafter"/>
</dbReference>
<evidence type="ECO:0000256" key="2">
    <source>
        <dbReference type="PROSITE-ProRule" id="PRU01379"/>
    </source>
</evidence>
<dbReference type="PANTHER" id="PTHR11532">
    <property type="entry name" value="PROTEASE M14 CARBOXYPEPTIDASE"/>
    <property type="match status" value="1"/>
</dbReference>